<protein>
    <submittedName>
        <fullName evidence="2">Uncharacterized protein</fullName>
    </submittedName>
</protein>
<feature type="region of interest" description="Disordered" evidence="1">
    <location>
        <begin position="1"/>
        <end position="25"/>
    </location>
</feature>
<dbReference type="Proteomes" id="UP000321155">
    <property type="component" value="Unassembled WGS sequence"/>
</dbReference>
<comment type="caution">
    <text evidence="2">The sequence shown here is derived from an EMBL/GenBank/DDBJ whole genome shotgun (WGS) entry which is preliminary data.</text>
</comment>
<accession>A0ABQ0X2M0</accession>
<reference evidence="2 3" key="1">
    <citation type="submission" date="2019-07" db="EMBL/GenBank/DDBJ databases">
        <title>Whole genome shotgun sequence of Kocuria flava NBRC 107626.</title>
        <authorList>
            <person name="Hosoyama A."/>
            <person name="Uohara A."/>
            <person name="Ohji S."/>
            <person name="Ichikawa N."/>
        </authorList>
    </citation>
    <scope>NUCLEOTIDE SEQUENCE [LARGE SCALE GENOMIC DNA]</scope>
    <source>
        <strain evidence="2 3">NBRC 107626</strain>
    </source>
</reference>
<evidence type="ECO:0000313" key="2">
    <source>
        <dbReference type="EMBL" id="GEO91733.1"/>
    </source>
</evidence>
<evidence type="ECO:0000256" key="1">
    <source>
        <dbReference type="SAM" id="MobiDB-lite"/>
    </source>
</evidence>
<name>A0ABQ0X2M0_9MICC</name>
<evidence type="ECO:0000313" key="3">
    <source>
        <dbReference type="Proteomes" id="UP000321155"/>
    </source>
</evidence>
<sequence>MRAGPSVAREARGPGPRTFTVGGPMSTMETAVQHARVLRRYLDQHHLDVHRLWWSAFQLGGDVGETEIDAYVHECLHLPPAVRGLLVRAAQTAAAASSPPGHAGNPA</sequence>
<organism evidence="2 3">
    <name type="scientific">Kocuria flava</name>
    <dbReference type="NCBI Taxonomy" id="446860"/>
    <lineage>
        <taxon>Bacteria</taxon>
        <taxon>Bacillati</taxon>
        <taxon>Actinomycetota</taxon>
        <taxon>Actinomycetes</taxon>
        <taxon>Micrococcales</taxon>
        <taxon>Micrococcaceae</taxon>
        <taxon>Kocuria</taxon>
    </lineage>
</organism>
<dbReference type="EMBL" id="BJZR01000019">
    <property type="protein sequence ID" value="GEO91733.1"/>
    <property type="molecule type" value="Genomic_DNA"/>
</dbReference>
<gene>
    <name evidence="2" type="ORF">KFL01_10390</name>
</gene>
<keyword evidence="3" id="KW-1185">Reference proteome</keyword>
<proteinExistence type="predicted"/>